<dbReference type="GO" id="GO:0005507">
    <property type="term" value="F:copper ion binding"/>
    <property type="evidence" value="ECO:0007669"/>
    <property type="project" value="InterPro"/>
</dbReference>
<dbReference type="InterPro" id="IPR014756">
    <property type="entry name" value="Ig_E-set"/>
</dbReference>
<dbReference type="InterPro" id="IPR014755">
    <property type="entry name" value="Cu-Rt/internalin_Ig-like"/>
</dbReference>
<dbReference type="GO" id="GO:0042597">
    <property type="term" value="C:periplasmic space"/>
    <property type="evidence" value="ECO:0007669"/>
    <property type="project" value="InterPro"/>
</dbReference>
<evidence type="ECO:0000313" key="5">
    <source>
        <dbReference type="Proteomes" id="UP000038011"/>
    </source>
</evidence>
<evidence type="ECO:0000256" key="2">
    <source>
        <dbReference type="ARBA" id="ARBA00023008"/>
    </source>
</evidence>
<dbReference type="Pfam" id="PF04234">
    <property type="entry name" value="CopC"/>
    <property type="match status" value="1"/>
</dbReference>
<name>A0A0M9GPC4_9HYPH</name>
<dbReference type="AlphaFoldDB" id="A0A0M9GPC4"/>
<comment type="caution">
    <text evidence="4">The sequence shown here is derived from an EMBL/GenBank/DDBJ whole genome shotgun (WGS) entry which is preliminary data.</text>
</comment>
<proteinExistence type="predicted"/>
<dbReference type="Gene3D" id="2.60.40.1220">
    <property type="match status" value="1"/>
</dbReference>
<dbReference type="PATRIC" id="fig|1514904.3.peg.1763"/>
<dbReference type="EMBL" id="JXMU01000002">
    <property type="protein sequence ID" value="KPB02677.1"/>
    <property type="molecule type" value="Genomic_DNA"/>
</dbReference>
<evidence type="ECO:0000259" key="3">
    <source>
        <dbReference type="Pfam" id="PF04234"/>
    </source>
</evidence>
<feature type="domain" description="CopC" evidence="3">
    <location>
        <begin position="19"/>
        <end position="72"/>
    </location>
</feature>
<reference evidence="4 5" key="1">
    <citation type="submission" date="2015-01" db="EMBL/GenBank/DDBJ databases">
        <title>Ahrensia donghaiensis sp. nov., a novel dimethylsulphoniopropionate-cleavage bacterium isolated from seawater and emended descriptions of the genus Ahrensia and Ahrensia kielensis.</title>
        <authorList>
            <person name="Liu J."/>
        </authorList>
    </citation>
    <scope>NUCLEOTIDE SEQUENCE [LARGE SCALE GENOMIC DNA]</scope>
    <source>
        <strain evidence="4 5">LZD062</strain>
    </source>
</reference>
<evidence type="ECO:0000313" key="4">
    <source>
        <dbReference type="EMBL" id="KPB02677.1"/>
    </source>
</evidence>
<dbReference type="SUPFAM" id="SSF81296">
    <property type="entry name" value="E set domains"/>
    <property type="match status" value="1"/>
</dbReference>
<evidence type="ECO:0000256" key="1">
    <source>
        <dbReference type="ARBA" id="ARBA00022729"/>
    </source>
</evidence>
<dbReference type="GO" id="GO:0046688">
    <property type="term" value="P:response to copper ion"/>
    <property type="evidence" value="ECO:0007669"/>
    <property type="project" value="InterPro"/>
</dbReference>
<accession>A0A0M9GPC4</accession>
<gene>
    <name evidence="4" type="ORF">SU32_02790</name>
</gene>
<dbReference type="InterPro" id="IPR007348">
    <property type="entry name" value="CopC_dom"/>
</dbReference>
<sequence length="74" mass="8344">MNFKSPARILKVVMTHSLDGTSRETRLDLPTRKAIKKIEFTPEFMGAGEYKIEWRALGTDGHVIKGDFSFEVSG</sequence>
<keyword evidence="2" id="KW-0186">Copper</keyword>
<keyword evidence="5" id="KW-1185">Reference proteome</keyword>
<dbReference type="STRING" id="1514904.SU32_02790"/>
<organism evidence="4 5">
    <name type="scientific">Ahrensia marina</name>
    <dbReference type="NCBI Taxonomy" id="1514904"/>
    <lineage>
        <taxon>Bacteria</taxon>
        <taxon>Pseudomonadati</taxon>
        <taxon>Pseudomonadota</taxon>
        <taxon>Alphaproteobacteria</taxon>
        <taxon>Hyphomicrobiales</taxon>
        <taxon>Ahrensiaceae</taxon>
        <taxon>Ahrensia</taxon>
    </lineage>
</organism>
<protein>
    <recommendedName>
        <fullName evidence="3">CopC domain-containing protein</fullName>
    </recommendedName>
</protein>
<dbReference type="Proteomes" id="UP000038011">
    <property type="component" value="Unassembled WGS sequence"/>
</dbReference>
<keyword evidence="1" id="KW-0732">Signal</keyword>